<proteinExistence type="predicted"/>
<evidence type="ECO:0000313" key="1">
    <source>
        <dbReference type="EMBL" id="OBI03410.1"/>
    </source>
</evidence>
<reference evidence="1 2" key="1">
    <citation type="submission" date="2016-06" db="EMBL/GenBank/DDBJ databases">
        <authorList>
            <person name="Kjaerup R.B."/>
            <person name="Dalgaard T.S."/>
            <person name="Juul-Madsen H.R."/>
        </authorList>
    </citation>
    <scope>NUCLEOTIDE SEQUENCE [LARGE SCALE GENOMIC DNA]</scope>
    <source>
        <strain evidence="1 2">E2838</strain>
    </source>
</reference>
<dbReference type="Proteomes" id="UP000092207">
    <property type="component" value="Unassembled WGS sequence"/>
</dbReference>
<accession>A0A1A2VRB2</accession>
<evidence type="ECO:0000313" key="2">
    <source>
        <dbReference type="Proteomes" id="UP000092207"/>
    </source>
</evidence>
<organism evidence="1 2">
    <name type="scientific">Mycobacterium scrofulaceum</name>
    <dbReference type="NCBI Taxonomy" id="1783"/>
    <lineage>
        <taxon>Bacteria</taxon>
        <taxon>Bacillati</taxon>
        <taxon>Actinomycetota</taxon>
        <taxon>Actinomycetes</taxon>
        <taxon>Mycobacteriales</taxon>
        <taxon>Mycobacteriaceae</taxon>
        <taxon>Mycobacterium</taxon>
    </lineage>
</organism>
<dbReference type="EMBL" id="LZJY01000203">
    <property type="protein sequence ID" value="OBI03410.1"/>
    <property type="molecule type" value="Genomic_DNA"/>
</dbReference>
<protein>
    <submittedName>
        <fullName evidence="1">Uncharacterized protein</fullName>
    </submittedName>
</protein>
<gene>
    <name evidence="1" type="ORF">A5679_16370</name>
</gene>
<sequence length="86" mass="9322">MEISNGRMRGYGTNQRLAISLVIRDAHDPMLVSVSVTDLSNVGRDQVPTGTVMLLLPGVEGSTRLLETHPDEMTVVVATSSPSRWT</sequence>
<name>A0A1A2VRB2_MYCSC</name>
<dbReference type="AlphaFoldDB" id="A0A1A2VRB2"/>
<comment type="caution">
    <text evidence="1">The sequence shown here is derived from an EMBL/GenBank/DDBJ whole genome shotgun (WGS) entry which is preliminary data.</text>
</comment>